<dbReference type="OrthoDB" id="2244689at2759"/>
<accession>A0A8H7V6E1</accession>
<protein>
    <submittedName>
        <fullName evidence="1">Uncharacterized protein</fullName>
    </submittedName>
</protein>
<dbReference type="EMBL" id="JAEPRD010000026">
    <property type="protein sequence ID" value="KAG2207202.1"/>
    <property type="molecule type" value="Genomic_DNA"/>
</dbReference>
<name>A0A8H7V6E1_9FUNG</name>
<evidence type="ECO:0000313" key="2">
    <source>
        <dbReference type="Proteomes" id="UP000603453"/>
    </source>
</evidence>
<organism evidence="1 2">
    <name type="scientific">Mucor saturninus</name>
    <dbReference type="NCBI Taxonomy" id="64648"/>
    <lineage>
        <taxon>Eukaryota</taxon>
        <taxon>Fungi</taxon>
        <taxon>Fungi incertae sedis</taxon>
        <taxon>Mucoromycota</taxon>
        <taxon>Mucoromycotina</taxon>
        <taxon>Mucoromycetes</taxon>
        <taxon>Mucorales</taxon>
        <taxon>Mucorineae</taxon>
        <taxon>Mucoraceae</taxon>
        <taxon>Mucor</taxon>
    </lineage>
</organism>
<comment type="caution">
    <text evidence="1">The sequence shown here is derived from an EMBL/GenBank/DDBJ whole genome shotgun (WGS) entry which is preliminary data.</text>
</comment>
<reference evidence="1" key="1">
    <citation type="submission" date="2020-12" db="EMBL/GenBank/DDBJ databases">
        <title>Metabolic potential, ecology and presence of endohyphal bacteria is reflected in genomic diversity of Mucoromycotina.</title>
        <authorList>
            <person name="Muszewska A."/>
            <person name="Okrasinska A."/>
            <person name="Steczkiewicz K."/>
            <person name="Drgas O."/>
            <person name="Orlowska M."/>
            <person name="Perlinska-Lenart U."/>
            <person name="Aleksandrzak-Piekarczyk T."/>
            <person name="Szatraj K."/>
            <person name="Zielenkiewicz U."/>
            <person name="Pilsyk S."/>
            <person name="Malc E."/>
            <person name="Mieczkowski P."/>
            <person name="Kruszewska J.S."/>
            <person name="Biernat P."/>
            <person name="Pawlowska J."/>
        </authorList>
    </citation>
    <scope>NUCLEOTIDE SEQUENCE</scope>
    <source>
        <strain evidence="1">WA0000017839</strain>
    </source>
</reference>
<proteinExistence type="predicted"/>
<keyword evidence="2" id="KW-1185">Reference proteome</keyword>
<sequence>MNELVTAIVTFTELLQQAKSPCVATWRPFFITTCSDWCIYIETELAVQTEEESVHLCQQAQSKSKLPIPPLSILLDALHVFFHTLLENIYTSNNLYLHIMKNYRFLTIPEKDILTQDLSQLASEAATQNILLDMLDELK</sequence>
<evidence type="ECO:0000313" key="1">
    <source>
        <dbReference type="EMBL" id="KAG2207202.1"/>
    </source>
</evidence>
<dbReference type="AlphaFoldDB" id="A0A8H7V6E1"/>
<gene>
    <name evidence="1" type="ORF">INT47_012255</name>
</gene>
<dbReference type="Proteomes" id="UP000603453">
    <property type="component" value="Unassembled WGS sequence"/>
</dbReference>